<dbReference type="Pfam" id="PF09773">
    <property type="entry name" value="Meckelin"/>
    <property type="match status" value="1"/>
</dbReference>
<dbReference type="EMBL" id="SCEB01215122">
    <property type="protein sequence ID" value="RXM31158.1"/>
    <property type="molecule type" value="Genomic_DNA"/>
</dbReference>
<dbReference type="GO" id="GO:0060271">
    <property type="term" value="P:cilium assembly"/>
    <property type="evidence" value="ECO:0007669"/>
    <property type="project" value="InterPro"/>
</dbReference>
<protein>
    <submittedName>
        <fullName evidence="2">Meckelin</fullName>
    </submittedName>
</protein>
<keyword evidence="1" id="KW-0472">Membrane</keyword>
<keyword evidence="1" id="KW-0812">Transmembrane</keyword>
<gene>
    <name evidence="2" type="ORF">EOD39_0307</name>
</gene>
<feature type="transmembrane region" description="Helical" evidence="1">
    <location>
        <begin position="298"/>
        <end position="319"/>
    </location>
</feature>
<feature type="transmembrane region" description="Helical" evidence="1">
    <location>
        <begin position="339"/>
        <end position="365"/>
    </location>
</feature>
<name>A0A444U7M8_ACIRT</name>
<comment type="caution">
    <text evidence="2">The sequence shown here is derived from an EMBL/GenBank/DDBJ whole genome shotgun (WGS) entry which is preliminary data.</text>
</comment>
<keyword evidence="3" id="KW-1185">Reference proteome</keyword>
<accession>A0A444U7M8</accession>
<keyword evidence="1" id="KW-1133">Transmembrane helix</keyword>
<feature type="transmembrane region" description="Helical" evidence="1">
    <location>
        <begin position="135"/>
        <end position="153"/>
    </location>
</feature>
<evidence type="ECO:0000256" key="1">
    <source>
        <dbReference type="SAM" id="Phobius"/>
    </source>
</evidence>
<proteinExistence type="predicted"/>
<dbReference type="PANTHER" id="PTHR21274:SF1">
    <property type="entry name" value="TRANSMEMBRANE PROTEIN 67"/>
    <property type="match status" value="1"/>
</dbReference>
<dbReference type="AlphaFoldDB" id="A0A444U7M8"/>
<evidence type="ECO:0000313" key="2">
    <source>
        <dbReference type="EMBL" id="RXM31158.1"/>
    </source>
</evidence>
<feature type="transmembrane region" description="Helical" evidence="1">
    <location>
        <begin position="223"/>
        <end position="253"/>
    </location>
</feature>
<feature type="transmembrane region" description="Helical" evidence="1">
    <location>
        <begin position="386"/>
        <end position="411"/>
    </location>
</feature>
<dbReference type="GO" id="GO:0036038">
    <property type="term" value="C:MKS complex"/>
    <property type="evidence" value="ECO:0007669"/>
    <property type="project" value="InterPro"/>
</dbReference>
<feature type="transmembrane region" description="Helical" evidence="1">
    <location>
        <begin position="174"/>
        <end position="199"/>
    </location>
</feature>
<dbReference type="Proteomes" id="UP000289886">
    <property type="component" value="Unassembled WGS sequence"/>
</dbReference>
<dbReference type="InterPro" id="IPR019170">
    <property type="entry name" value="Meckelin"/>
</dbReference>
<reference evidence="2 3" key="1">
    <citation type="submission" date="2019-01" db="EMBL/GenBank/DDBJ databases">
        <title>Draft Genome and Complete Hox-Cluster Characterization of the Sterlet Sturgeon (Acipenser ruthenus).</title>
        <authorList>
            <person name="Wei Q."/>
        </authorList>
    </citation>
    <scope>NUCLEOTIDE SEQUENCE [LARGE SCALE GENOMIC DNA]</scope>
    <source>
        <strain evidence="2">WHYD16114868_AA</strain>
        <tissue evidence="2">Blood</tissue>
    </source>
</reference>
<sequence length="650" mass="72602">MTEFFNSASLQCSACGANQIRSSDGLQCVCKDGYTVTDVGSPIVECAACMGGLCFKEPSITEVLAYNNLTACQLLTNMVILSFNALDSRAYNLYKKALATSVVYQPISSPGNEPPFKLTVQYTTVDINGQPNSQAQIALAVLGGLSIFLAMLETSSWSHRAGQQFINCTTIIKYLAFLTGNVANTLFLITIGTGIYWLVAFKGQHTAVDVALPSPGGSLETDFIIYLSLAFAFKALQLIHMLVVQMTISIFLIDWERPKNTKHHAGSSSSAPSVSAWRTFFVANEWNEIQTTRKLNPLLQLFAVLLILEVIGVINIAARDLNLAVQPGADNYQAPWSTILRYGITASVWLAVGIAQVIGVINIAARDLNLAVQPGADNYQAPWSTILRYGITASVWLAVGIAQILFFVVIYERLVEDKIRQFVDLCSMSNVSVFILLHQCYGFYIHGRSVHGHADVSMETMQTNLQKEKDNLCALRGLEPSSEIQTFDFLLTQKLRDQLDKIVRPLSKTTMNGRGGSQGLLDQKTKTYYTMNRFLSSFLEHVHEDMDYMVKDKLFLEKIMNYEFQQPFERSMFYNDPDGIVFSNVLYYGNELVLLLFDTLLFCIIDLGTQNIVLATILTYLVQQLLEMLRYYIARNNLTKKTLVDQCFLI</sequence>
<organism evidence="2 3">
    <name type="scientific">Acipenser ruthenus</name>
    <name type="common">Sterlet sturgeon</name>
    <dbReference type="NCBI Taxonomy" id="7906"/>
    <lineage>
        <taxon>Eukaryota</taxon>
        <taxon>Metazoa</taxon>
        <taxon>Chordata</taxon>
        <taxon>Craniata</taxon>
        <taxon>Vertebrata</taxon>
        <taxon>Euteleostomi</taxon>
        <taxon>Actinopterygii</taxon>
        <taxon>Chondrostei</taxon>
        <taxon>Acipenseriformes</taxon>
        <taxon>Acipenseridae</taxon>
        <taxon>Acipenser</taxon>
    </lineage>
</organism>
<dbReference type="PANTHER" id="PTHR21274">
    <property type="entry name" value="MECKELIN"/>
    <property type="match status" value="1"/>
</dbReference>
<evidence type="ECO:0000313" key="3">
    <source>
        <dbReference type="Proteomes" id="UP000289886"/>
    </source>
</evidence>